<name>A0A398AWA0_9BACI</name>
<dbReference type="GO" id="GO:0046983">
    <property type="term" value="F:protein dimerization activity"/>
    <property type="evidence" value="ECO:0007669"/>
    <property type="project" value="InterPro"/>
</dbReference>
<dbReference type="GO" id="GO:0043937">
    <property type="term" value="P:regulation of sporulation"/>
    <property type="evidence" value="ECO:0007669"/>
    <property type="project" value="InterPro"/>
</dbReference>
<accession>A0A398AWA0</accession>
<dbReference type="InterPro" id="IPR018540">
    <property type="entry name" value="Spo0E-like"/>
</dbReference>
<dbReference type="AlphaFoldDB" id="A0A398AWA0"/>
<sequence>MIAVGKSKGLNHPSTIKFSQELDVLLNVYQKNQLK</sequence>
<evidence type="ECO:0000313" key="1">
    <source>
        <dbReference type="EMBL" id="RID81394.1"/>
    </source>
</evidence>
<dbReference type="SUPFAM" id="SSF140500">
    <property type="entry name" value="BAS1536-like"/>
    <property type="match status" value="1"/>
</dbReference>
<organism evidence="1 2">
    <name type="scientific">Peribacillus asahii</name>
    <dbReference type="NCBI Taxonomy" id="228899"/>
    <lineage>
        <taxon>Bacteria</taxon>
        <taxon>Bacillati</taxon>
        <taxon>Bacillota</taxon>
        <taxon>Bacilli</taxon>
        <taxon>Bacillales</taxon>
        <taxon>Bacillaceae</taxon>
        <taxon>Peribacillus</taxon>
    </lineage>
</organism>
<dbReference type="Gene3D" id="4.10.280.10">
    <property type="entry name" value="Helix-loop-helix DNA-binding domain"/>
    <property type="match status" value="1"/>
</dbReference>
<dbReference type="Pfam" id="PF09388">
    <property type="entry name" value="SpoOE-like"/>
    <property type="match status" value="1"/>
</dbReference>
<dbReference type="EMBL" id="QWVS01000081">
    <property type="protein sequence ID" value="RID81394.1"/>
    <property type="molecule type" value="Genomic_DNA"/>
</dbReference>
<keyword evidence="2" id="KW-1185">Reference proteome</keyword>
<reference evidence="1 2" key="1">
    <citation type="submission" date="2018-08" db="EMBL/GenBank/DDBJ databases">
        <title>Bacillus jemisoniae sp. nov., Bacillus chryseoplanitiae sp. nov., Bacillus resnikiae sp. nov., and Bacillus frankliniae sp. nov., isolated from Viking spacecraft and associated surfaces.</title>
        <authorList>
            <person name="Seuylemezian A."/>
            <person name="Vaishampayan P."/>
        </authorList>
    </citation>
    <scope>NUCLEOTIDE SEQUENCE [LARGE SCALE GENOMIC DNA]</scope>
    <source>
        <strain evidence="1 2">MA001</strain>
    </source>
</reference>
<comment type="caution">
    <text evidence="1">The sequence shown here is derived from an EMBL/GenBank/DDBJ whole genome shotgun (WGS) entry which is preliminary data.</text>
</comment>
<dbReference type="InterPro" id="IPR037208">
    <property type="entry name" value="Spo0E-like_sf"/>
</dbReference>
<dbReference type="InterPro" id="IPR036638">
    <property type="entry name" value="HLH_DNA-bd_sf"/>
</dbReference>
<dbReference type="Proteomes" id="UP000266016">
    <property type="component" value="Unassembled WGS sequence"/>
</dbReference>
<proteinExistence type="predicted"/>
<gene>
    <name evidence="1" type="ORF">D1953_20935</name>
</gene>
<protein>
    <submittedName>
        <fullName evidence="1">Aspartyl-phosphate phosphatase Spo0E family protein</fullName>
    </submittedName>
</protein>
<evidence type="ECO:0000313" key="2">
    <source>
        <dbReference type="Proteomes" id="UP000266016"/>
    </source>
</evidence>